<accession>A0AC59ZYX6</accession>
<reference evidence="1" key="2">
    <citation type="submission" date="2025-03" db="EMBL/GenBank/DDBJ databases">
        <authorList>
            <consortium name="ELIXIR-Norway"/>
            <consortium name="Elixir Norway"/>
        </authorList>
    </citation>
    <scope>NUCLEOTIDE SEQUENCE</scope>
</reference>
<protein>
    <submittedName>
        <fullName evidence="1">Uncharacterized protein</fullName>
    </submittedName>
</protein>
<evidence type="ECO:0000313" key="2">
    <source>
        <dbReference type="Proteomes" id="UP001162501"/>
    </source>
</evidence>
<dbReference type="EMBL" id="OX596090">
    <property type="protein sequence ID" value="CAN0536247.1"/>
    <property type="molecule type" value="Genomic_DNA"/>
</dbReference>
<sequence length="128" mass="13961">MVVCPEEMKCSPRKFEPSCIRLEGEALSCVGAAEPRARHDLPRATATCQALCLPHACDPVVPPNLLEEPSCEPQPLKPSRPEAWAAQQAELPVRSPSRAAGEQPRRRPLEGACSRQQRPGAAINTYKL</sequence>
<gene>
    <name evidence="1" type="ORF">MRATA1EN22A_LOCUS24763</name>
</gene>
<reference evidence="1" key="1">
    <citation type="submission" date="2023-05" db="EMBL/GenBank/DDBJ databases">
        <authorList>
            <consortium name="ELIXIR-Norway"/>
        </authorList>
    </citation>
    <scope>NUCLEOTIDE SEQUENCE</scope>
</reference>
<name>A0AC59ZYX6_RANTA</name>
<proteinExistence type="predicted"/>
<evidence type="ECO:0000313" key="1">
    <source>
        <dbReference type="EMBL" id="CAN0536247.1"/>
    </source>
</evidence>
<organism evidence="1 2">
    <name type="scientific">Rangifer tarandus platyrhynchus</name>
    <name type="common">Svalbard reindeer</name>
    <dbReference type="NCBI Taxonomy" id="3082113"/>
    <lineage>
        <taxon>Eukaryota</taxon>
        <taxon>Metazoa</taxon>
        <taxon>Chordata</taxon>
        <taxon>Craniata</taxon>
        <taxon>Vertebrata</taxon>
        <taxon>Euteleostomi</taxon>
        <taxon>Mammalia</taxon>
        <taxon>Eutheria</taxon>
        <taxon>Laurasiatheria</taxon>
        <taxon>Artiodactyla</taxon>
        <taxon>Ruminantia</taxon>
        <taxon>Pecora</taxon>
        <taxon>Cervidae</taxon>
        <taxon>Odocoileinae</taxon>
        <taxon>Rangifer</taxon>
    </lineage>
</organism>
<dbReference type="Proteomes" id="UP001162501">
    <property type="component" value="Chromosome 6"/>
</dbReference>